<evidence type="ECO:0000313" key="3">
    <source>
        <dbReference type="Proteomes" id="UP000033740"/>
    </source>
</evidence>
<dbReference type="PATRIC" id="fig|582680.6.peg.507"/>
<dbReference type="Gene3D" id="1.20.200.10">
    <property type="entry name" value="Fumarase/aspartase (Central domain)"/>
    <property type="match status" value="1"/>
</dbReference>
<dbReference type="GO" id="GO:0004397">
    <property type="term" value="F:histidine ammonia-lyase activity"/>
    <property type="evidence" value="ECO:0007669"/>
    <property type="project" value="UniProtKB-EC"/>
</dbReference>
<keyword evidence="1 2" id="KW-0456">Lyase</keyword>
<dbReference type="Pfam" id="PF00221">
    <property type="entry name" value="Lyase_aromatic"/>
    <property type="match status" value="1"/>
</dbReference>
<reference evidence="2 3" key="1">
    <citation type="submission" date="2015-02" db="EMBL/GenBank/DDBJ databases">
        <title>Draft genome sequences of ten Microbacterium spp. with emphasis on heavy metal contaminated environments.</title>
        <authorList>
            <person name="Corretto E."/>
        </authorList>
    </citation>
    <scope>NUCLEOTIDE SEQUENCE [LARGE SCALE GENOMIC DNA]</scope>
    <source>
        <strain evidence="2 3">ARN176</strain>
    </source>
</reference>
<evidence type="ECO:0000313" key="2">
    <source>
        <dbReference type="EMBL" id="KJL35495.1"/>
    </source>
</evidence>
<dbReference type="AlphaFoldDB" id="A0A0F0LTA2"/>
<dbReference type="STRING" id="582680.RS86_00493"/>
<name>A0A0F0LTA2_9MICO</name>
<evidence type="ECO:0000256" key="1">
    <source>
        <dbReference type="ARBA" id="ARBA00023239"/>
    </source>
</evidence>
<dbReference type="RefSeq" id="WP_052680021.1">
    <property type="nucleotide sequence ID" value="NZ_JYIX01000023.1"/>
</dbReference>
<accession>A0A0F0LTA2</accession>
<dbReference type="EMBL" id="JYIX01000023">
    <property type="protein sequence ID" value="KJL35495.1"/>
    <property type="molecule type" value="Genomic_DNA"/>
</dbReference>
<protein>
    <submittedName>
        <fullName evidence="2">Histidine ammonia-lyase</fullName>
        <ecNumber evidence="2">4.3.1.3</ecNumber>
    </submittedName>
</protein>
<dbReference type="InterPro" id="IPR008948">
    <property type="entry name" value="L-Aspartase-like"/>
</dbReference>
<comment type="caution">
    <text evidence="2">The sequence shown here is derived from an EMBL/GenBank/DDBJ whole genome shotgun (WGS) entry which is preliminary data.</text>
</comment>
<dbReference type="EC" id="4.3.1.3" evidence="2"/>
<dbReference type="SUPFAM" id="SSF48557">
    <property type="entry name" value="L-aspartase-like"/>
    <property type="match status" value="1"/>
</dbReference>
<sequence length="483" mass="51127">MVDANERPNRSSAPAATPARATIMLGDRSLELDDIRAFADDRARAEYSPAAGRTIAVAHETLLRLAATRPVYGLSTGVGARRSVAVVRDRESCLRLWRSHALQFGPAADPERVRAMLLIRANQLARGGSGVSPALADALLAAATREDPPTIAFGGALGTGDLGALAALALQITADEPTGPFAASDGLPFMSSSALTLADASLTLVDLDRALDAAVALGAASARALRTTAEHFAAAAFEDRHWAIRDAAARLAPSGADSTPRVQDPFSMRLLPQSLGSVRLSWERCREATLAEVNGAHENPRVFADEQLIAHTGNFYTVDLELACGTLLRALAQDASLLLARLGLLMNPRYTGQAEFLGDGTPDATGAMMLEYLAAAALADIRDLAAAHGGHGVHLSLGAEEHAPFTPQAVRRLRQATESYRTMLACFAVALRRLPGLDDLLVGLPEQHGGLEDRDLSGELADTVSVLDRIRLGESHDRTEGRR</sequence>
<dbReference type="PANTHER" id="PTHR10362">
    <property type="entry name" value="HISTIDINE AMMONIA-LYASE"/>
    <property type="match status" value="1"/>
</dbReference>
<organism evidence="2 3">
    <name type="scientific">Microbacterium azadirachtae</name>
    <dbReference type="NCBI Taxonomy" id="582680"/>
    <lineage>
        <taxon>Bacteria</taxon>
        <taxon>Bacillati</taxon>
        <taxon>Actinomycetota</taxon>
        <taxon>Actinomycetes</taxon>
        <taxon>Micrococcales</taxon>
        <taxon>Microbacteriaceae</taxon>
        <taxon>Microbacterium</taxon>
    </lineage>
</organism>
<gene>
    <name evidence="2" type="primary">hutH_1</name>
    <name evidence="2" type="ORF">RS86_00493</name>
</gene>
<dbReference type="InterPro" id="IPR001106">
    <property type="entry name" value="Aromatic_Lyase"/>
</dbReference>
<dbReference type="Proteomes" id="UP000033740">
    <property type="component" value="Unassembled WGS sequence"/>
</dbReference>
<proteinExistence type="predicted"/>
<keyword evidence="3" id="KW-1185">Reference proteome</keyword>